<evidence type="ECO:0000313" key="1">
    <source>
        <dbReference type="EMBL" id="MBT9315634.1"/>
    </source>
</evidence>
<evidence type="ECO:0000313" key="2">
    <source>
        <dbReference type="Proteomes" id="UP000717364"/>
    </source>
</evidence>
<dbReference type="RefSeq" id="WP_215608700.1">
    <property type="nucleotide sequence ID" value="NZ_JADOES010000014.1"/>
</dbReference>
<accession>A0A947DFC2</accession>
<dbReference type="EMBL" id="JADOES010000014">
    <property type="protein sequence ID" value="MBT9315634.1"/>
    <property type="molecule type" value="Genomic_DNA"/>
</dbReference>
<gene>
    <name evidence="1" type="ORF">IXB50_09370</name>
</gene>
<dbReference type="Proteomes" id="UP000717364">
    <property type="component" value="Unassembled WGS sequence"/>
</dbReference>
<dbReference type="Pfam" id="PF11848">
    <property type="entry name" value="DUF3368"/>
    <property type="match status" value="1"/>
</dbReference>
<dbReference type="InterPro" id="IPR021799">
    <property type="entry name" value="PIN-like_prokaryotic"/>
</dbReference>
<sequence>MTRRWAVNASPIITLTKIGRVDLLIQLCDELVIPQGVADEIQNGGYNDPAVNWIRNEGQKYIKLVDRIAPQVASWDLGMGESHVMSWLITHPDFEAIIDDRAARKAAAILGLSVRGTVSIIAMAKREGYISSARDEYEKLVNVGFRISTDVLLKALKLADE</sequence>
<reference evidence="1" key="1">
    <citation type="submission" date="2020-11" db="EMBL/GenBank/DDBJ databases">
        <authorList>
            <person name="Konstantinou D."/>
            <person name="Gkelis S."/>
            <person name="Popin R."/>
            <person name="Fewer D."/>
            <person name="Sivonen K."/>
        </authorList>
    </citation>
    <scope>NUCLEOTIDE SEQUENCE</scope>
    <source>
        <strain evidence="1">TAU-MAC 1115</strain>
    </source>
</reference>
<protein>
    <submittedName>
        <fullName evidence="1">DUF3368 domain-containing protein</fullName>
    </submittedName>
</protein>
<dbReference type="AlphaFoldDB" id="A0A947DFC2"/>
<dbReference type="PANTHER" id="PTHR39550:SF1">
    <property type="entry name" value="SLL0658 PROTEIN"/>
    <property type="match status" value="1"/>
</dbReference>
<keyword evidence="2" id="KW-1185">Reference proteome</keyword>
<name>A0A947DFC2_9CYAN</name>
<organism evidence="1 2">
    <name type="scientific">Leptothoe spongobia TAU-MAC 1115</name>
    <dbReference type="NCBI Taxonomy" id="1967444"/>
    <lineage>
        <taxon>Bacteria</taxon>
        <taxon>Bacillati</taxon>
        <taxon>Cyanobacteriota</taxon>
        <taxon>Cyanophyceae</taxon>
        <taxon>Nodosilineales</taxon>
        <taxon>Cymatolegaceae</taxon>
        <taxon>Leptothoe</taxon>
        <taxon>Leptothoe spongobia</taxon>
    </lineage>
</organism>
<reference evidence="1" key="2">
    <citation type="journal article" date="2021" name="Mar. Drugs">
        <title>Genome Reduction and Secondary Metabolism of the Marine Sponge-Associated Cyanobacterium Leptothoe.</title>
        <authorList>
            <person name="Konstantinou D."/>
            <person name="Popin R.V."/>
            <person name="Fewer D.P."/>
            <person name="Sivonen K."/>
            <person name="Gkelis S."/>
        </authorList>
    </citation>
    <scope>NUCLEOTIDE SEQUENCE</scope>
    <source>
        <strain evidence="1">TAU-MAC 1115</strain>
    </source>
</reference>
<proteinExistence type="predicted"/>
<comment type="caution">
    <text evidence="1">The sequence shown here is derived from an EMBL/GenBank/DDBJ whole genome shotgun (WGS) entry which is preliminary data.</text>
</comment>
<dbReference type="PANTHER" id="PTHR39550">
    <property type="entry name" value="SLL0658 PROTEIN"/>
    <property type="match status" value="1"/>
</dbReference>